<evidence type="ECO:0000313" key="8">
    <source>
        <dbReference type="EMBL" id="OSC42121.1"/>
    </source>
</evidence>
<dbReference type="AlphaFoldDB" id="A0A1X2LYC0"/>
<comment type="caution">
    <text evidence="8">The sequence shown here is derived from an EMBL/GenBank/DDBJ whole genome shotgun (WGS) entry which is preliminary data.</text>
</comment>
<feature type="transmembrane region" description="Helical" evidence="7">
    <location>
        <begin position="52"/>
        <end position="73"/>
    </location>
</feature>
<reference evidence="8 9" key="1">
    <citation type="submission" date="2017-04" db="EMBL/GenBank/DDBJ databases">
        <title>The new phylogeny of genus Mycobacterium.</title>
        <authorList>
            <person name="Tortoli E."/>
            <person name="Trovato A."/>
            <person name="Cirillo D.M."/>
        </authorList>
    </citation>
    <scope>NUCLEOTIDE SEQUENCE [LARGE SCALE GENOMIC DNA]</scope>
    <source>
        <strain evidence="8 9">TBL 1200985</strain>
    </source>
</reference>
<evidence type="ECO:0000256" key="1">
    <source>
        <dbReference type="ARBA" id="ARBA00004651"/>
    </source>
</evidence>
<dbReference type="Proteomes" id="UP000193247">
    <property type="component" value="Unassembled WGS sequence"/>
</dbReference>
<dbReference type="Pfam" id="PF07681">
    <property type="entry name" value="DoxX"/>
    <property type="match status" value="1"/>
</dbReference>
<proteinExistence type="inferred from homology"/>
<evidence type="ECO:0000256" key="6">
    <source>
        <dbReference type="ARBA" id="ARBA00023136"/>
    </source>
</evidence>
<dbReference type="InterPro" id="IPR051907">
    <property type="entry name" value="DoxX-like_oxidoreductase"/>
</dbReference>
<sequence>MSWQRLQRADGPPAVICIRLLVGLVFLSEGIQKFLYPHQLGPGRFERIGIPAATFFANLDGVVEIVCGILVLLGLLTRVAAVPLLIDIVGAIALTKLRELQPGGFLGVEGFWGMAHDARTDLSMLLGLIFLLWAGPGRWSLDALLTKRATAAG</sequence>
<dbReference type="PANTHER" id="PTHR33452:SF1">
    <property type="entry name" value="INNER MEMBRANE PROTEIN YPHA-RELATED"/>
    <property type="match status" value="1"/>
</dbReference>
<dbReference type="OrthoDB" id="121744at2"/>
<dbReference type="RefSeq" id="WP_085324160.1">
    <property type="nucleotide sequence ID" value="NZ_NCXP01000004.1"/>
</dbReference>
<name>A0A1X2LYC0_9MYCO</name>
<comment type="subcellular location">
    <subcellularLocation>
        <location evidence="1">Cell membrane</location>
        <topology evidence="1">Multi-pass membrane protein</topology>
    </subcellularLocation>
</comment>
<keyword evidence="4 7" id="KW-0812">Transmembrane</keyword>
<keyword evidence="5 7" id="KW-1133">Transmembrane helix</keyword>
<keyword evidence="6 7" id="KW-0472">Membrane</keyword>
<keyword evidence="9" id="KW-1185">Reference proteome</keyword>
<comment type="similarity">
    <text evidence="2">Belongs to the DoxX family.</text>
</comment>
<dbReference type="STRING" id="1430326.B8W66_06295"/>
<keyword evidence="3" id="KW-1003">Cell membrane</keyword>
<dbReference type="PANTHER" id="PTHR33452">
    <property type="entry name" value="OXIDOREDUCTASE CATD-RELATED"/>
    <property type="match status" value="1"/>
</dbReference>
<dbReference type="GO" id="GO:0005886">
    <property type="term" value="C:plasma membrane"/>
    <property type="evidence" value="ECO:0007669"/>
    <property type="project" value="UniProtKB-SubCell"/>
</dbReference>
<dbReference type="InterPro" id="IPR032808">
    <property type="entry name" value="DoxX"/>
</dbReference>
<evidence type="ECO:0000256" key="4">
    <source>
        <dbReference type="ARBA" id="ARBA00022692"/>
    </source>
</evidence>
<evidence type="ECO:0000256" key="3">
    <source>
        <dbReference type="ARBA" id="ARBA00022475"/>
    </source>
</evidence>
<evidence type="ECO:0000256" key="7">
    <source>
        <dbReference type="SAM" id="Phobius"/>
    </source>
</evidence>
<dbReference type="EMBL" id="NCXP01000004">
    <property type="protein sequence ID" value="OSC42121.1"/>
    <property type="molecule type" value="Genomic_DNA"/>
</dbReference>
<organism evidence="8 9">
    <name type="scientific">Mycobacterium decipiens</name>
    <dbReference type="NCBI Taxonomy" id="1430326"/>
    <lineage>
        <taxon>Bacteria</taxon>
        <taxon>Bacillati</taxon>
        <taxon>Actinomycetota</taxon>
        <taxon>Actinomycetes</taxon>
        <taxon>Mycobacteriales</taxon>
        <taxon>Mycobacteriaceae</taxon>
        <taxon>Mycobacterium</taxon>
    </lineage>
</organism>
<evidence type="ECO:0000313" key="9">
    <source>
        <dbReference type="Proteomes" id="UP000193247"/>
    </source>
</evidence>
<feature type="transmembrane region" description="Helical" evidence="7">
    <location>
        <begin position="118"/>
        <end position="135"/>
    </location>
</feature>
<gene>
    <name evidence="8" type="ORF">B8W66_06295</name>
</gene>
<evidence type="ECO:0000256" key="5">
    <source>
        <dbReference type="ARBA" id="ARBA00022989"/>
    </source>
</evidence>
<protein>
    <submittedName>
        <fullName evidence="8">DoxX family protein</fullName>
    </submittedName>
</protein>
<evidence type="ECO:0000256" key="2">
    <source>
        <dbReference type="ARBA" id="ARBA00006679"/>
    </source>
</evidence>
<accession>A0A1X2LYC0</accession>